<keyword evidence="5" id="KW-1185">Reference proteome</keyword>
<dbReference type="PANTHER" id="PTHR12184">
    <property type="entry name" value="UBIQUINOL-CYTOCHROME C REDUCTASE COMPLEX ASSEMBLY FACTOR 1 FAMILY MEMBER"/>
    <property type="match status" value="1"/>
</dbReference>
<reference evidence="4 5" key="1">
    <citation type="submission" date="2016-10" db="EMBL/GenBank/DDBJ databases">
        <authorList>
            <person name="de Groot N.N."/>
        </authorList>
    </citation>
    <scope>NUCLEOTIDE SEQUENCE [LARGE SCALE GENOMIC DNA]</scope>
    <source>
        <strain evidence="4 5">ATCC 700224</strain>
    </source>
</reference>
<evidence type="ECO:0000256" key="2">
    <source>
        <dbReference type="ARBA" id="ARBA00006436"/>
    </source>
</evidence>
<sequence length="203" mass="22601">MFSRLFGARSRERAQSRAVVEALYAEVVRRTRQPVFYLDWGVPDTLDGRYDMLVLHMHAIFRRLGALQQEQAQETGGRKEETEAAGLSQALFDHMIRDLDSNLREAGVSDMRIGSRMKKLARGFYGRVTTYDAALSSGDDAALRDALDRNVYQKVAAPPEALAALTAYVRDVMAAADGWTWESLSRGVVRYPDPAGPSRESAS</sequence>
<dbReference type="InterPro" id="IPR007129">
    <property type="entry name" value="Ubiqinol_cyt_c_chaperone_CPB3"/>
</dbReference>
<comment type="similarity">
    <text evidence="2">Belongs to the UPF0174 family.</text>
</comment>
<dbReference type="InterPro" id="IPR021150">
    <property type="entry name" value="Ubiq_cyt_c_chap"/>
</dbReference>
<dbReference type="PANTHER" id="PTHR12184:SF1">
    <property type="entry name" value="UBIQUINOL-CYTOCHROME-C REDUCTASE COMPLEX ASSEMBLY FACTOR 1"/>
    <property type="match status" value="1"/>
</dbReference>
<evidence type="ECO:0000313" key="4">
    <source>
        <dbReference type="EMBL" id="SDD69043.1"/>
    </source>
</evidence>
<comment type="similarity">
    <text evidence="1">Belongs to the CBP3 family.</text>
</comment>
<dbReference type="AlphaFoldDB" id="A0A1G6WTS1"/>
<gene>
    <name evidence="4" type="ORF">SAMN05421720_101261</name>
</gene>
<evidence type="ECO:0000256" key="1">
    <source>
        <dbReference type="ARBA" id="ARBA00006407"/>
    </source>
</evidence>
<dbReference type="Pfam" id="PF03981">
    <property type="entry name" value="Ubiq_cyt_C_chap"/>
    <property type="match status" value="1"/>
</dbReference>
<dbReference type="PIRSF" id="PIRSF032079">
    <property type="entry name" value="UCP032079"/>
    <property type="match status" value="1"/>
</dbReference>
<feature type="domain" description="Ubiquinol-cytochrome c chaperone" evidence="3">
    <location>
        <begin position="39"/>
        <end position="187"/>
    </location>
</feature>
<dbReference type="Proteomes" id="UP000199412">
    <property type="component" value="Unassembled WGS sequence"/>
</dbReference>
<dbReference type="EMBL" id="FNAP01000001">
    <property type="protein sequence ID" value="SDD69043.1"/>
    <property type="molecule type" value="Genomic_DNA"/>
</dbReference>
<dbReference type="STRING" id="69960.SAMN05421720_101261"/>
<accession>A0A1G6WTS1</accession>
<proteinExistence type="inferred from homology"/>
<name>A0A1G6WTS1_9PROT</name>
<dbReference type="OrthoDB" id="7158889at2"/>
<protein>
    <submittedName>
        <fullName evidence="4">Cytochrome b pre-mRNA-processing protein 3</fullName>
    </submittedName>
</protein>
<evidence type="ECO:0000313" key="5">
    <source>
        <dbReference type="Proteomes" id="UP000199412"/>
    </source>
</evidence>
<dbReference type="RefSeq" id="WP_092780920.1">
    <property type="nucleotide sequence ID" value="NZ_FNAP01000001.1"/>
</dbReference>
<evidence type="ECO:0000259" key="3">
    <source>
        <dbReference type="Pfam" id="PF03981"/>
    </source>
</evidence>
<dbReference type="InterPro" id="IPR014569">
    <property type="entry name" value="Ubq_cyt-c_CBP3-rel"/>
</dbReference>
<organism evidence="4 5">
    <name type="scientific">Rhodospira trueperi</name>
    <dbReference type="NCBI Taxonomy" id="69960"/>
    <lineage>
        <taxon>Bacteria</taxon>
        <taxon>Pseudomonadati</taxon>
        <taxon>Pseudomonadota</taxon>
        <taxon>Alphaproteobacteria</taxon>
        <taxon>Rhodospirillales</taxon>
        <taxon>Rhodospirillaceae</taxon>
        <taxon>Rhodospira</taxon>
    </lineage>
</organism>